<evidence type="ECO:0000313" key="3">
    <source>
        <dbReference type="EMBL" id="GAA1699833.1"/>
    </source>
</evidence>
<dbReference type="InterPro" id="IPR025498">
    <property type="entry name" value="DUF4389"/>
</dbReference>
<sequence length="525" mass="56028">MATPHDTPSGPSSTSVHHSPRTRPVNWVMLVAGVLLAVFGLGMTATGAALMVAEASQRDGRYAYTDTERLQTVGHAITTAPLTVHVDEGATVGTFGLDDLISIQLRATPVVPDQDVFIGIADASDVSAYLNDVPHAVFGDDPWDTGYTVETPYTWGTGSDPDTALDEVPGTRTPEPPTDQDFWAQSATGGEQQTITVDLQSGDWVVVVMNADGTRPVWVDVQVGAHTELFGLANPGVLVTGIVALVLGLPLILLGTAGLGRDIDRWPGAGVPAVGAGPDPLRLTGLPDPQVSRAMWLIKWLLAIPHYIVIALLWFALVVTTIAAGLVVLFTGRYPRSWFMYSVGVLRWNWRVGFYAYSVLGTDRYPPFSLAPADYPAELDVAYPERLSRGLVLVKWWLLVIPHLLIVGILTGGGAALTSASEYGGAEWNISLVGLLVLIAAIGLLFTGRYLPGLFDLIVGLNRWVYRVGSYVLLLRDEYPPFRLDQGPEEPVGHGPEVPAGHGPETPVGQGPEGPVGHGPEGPTV</sequence>
<feature type="compositionally biased region" description="Low complexity" evidence="1">
    <location>
        <begin position="489"/>
        <end position="510"/>
    </location>
</feature>
<protein>
    <recommendedName>
        <fullName evidence="5">DUF4389 domain-containing protein</fullName>
    </recommendedName>
</protein>
<keyword evidence="2" id="KW-0472">Membrane</keyword>
<feature type="transmembrane region" description="Helical" evidence="2">
    <location>
        <begin position="396"/>
        <end position="416"/>
    </location>
</feature>
<organism evidence="3 4">
    <name type="scientific">Dietzia cercidiphylli</name>
    <dbReference type="NCBI Taxonomy" id="498199"/>
    <lineage>
        <taxon>Bacteria</taxon>
        <taxon>Bacillati</taxon>
        <taxon>Actinomycetota</taxon>
        <taxon>Actinomycetes</taxon>
        <taxon>Mycobacteriales</taxon>
        <taxon>Dietziaceae</taxon>
        <taxon>Dietzia</taxon>
    </lineage>
</organism>
<accession>A0ABN2I745</accession>
<keyword evidence="4" id="KW-1185">Reference proteome</keyword>
<dbReference type="Proteomes" id="UP001500383">
    <property type="component" value="Unassembled WGS sequence"/>
</dbReference>
<evidence type="ECO:0000313" key="4">
    <source>
        <dbReference type="Proteomes" id="UP001500383"/>
    </source>
</evidence>
<feature type="transmembrane region" description="Helical" evidence="2">
    <location>
        <begin position="428"/>
        <end position="447"/>
    </location>
</feature>
<feature type="compositionally biased region" description="Gly residues" evidence="1">
    <location>
        <begin position="511"/>
        <end position="525"/>
    </location>
</feature>
<feature type="region of interest" description="Disordered" evidence="1">
    <location>
        <begin position="485"/>
        <end position="525"/>
    </location>
</feature>
<gene>
    <name evidence="3" type="ORF">GCM10009831_05270</name>
</gene>
<proteinExistence type="predicted"/>
<dbReference type="EMBL" id="BAAAQG010000003">
    <property type="protein sequence ID" value="GAA1699833.1"/>
    <property type="molecule type" value="Genomic_DNA"/>
</dbReference>
<name>A0ABN2I745_9ACTN</name>
<feature type="transmembrane region" description="Helical" evidence="2">
    <location>
        <begin position="304"/>
        <end position="330"/>
    </location>
</feature>
<evidence type="ECO:0008006" key="5">
    <source>
        <dbReference type="Google" id="ProtNLM"/>
    </source>
</evidence>
<keyword evidence="2" id="KW-0812">Transmembrane</keyword>
<feature type="transmembrane region" description="Helical" evidence="2">
    <location>
        <begin position="237"/>
        <end position="259"/>
    </location>
</feature>
<comment type="caution">
    <text evidence="3">The sequence shown here is derived from an EMBL/GenBank/DDBJ whole genome shotgun (WGS) entry which is preliminary data.</text>
</comment>
<dbReference type="Pfam" id="PF14333">
    <property type="entry name" value="DUF4389"/>
    <property type="match status" value="2"/>
</dbReference>
<keyword evidence="2" id="KW-1133">Transmembrane helix</keyword>
<feature type="region of interest" description="Disordered" evidence="1">
    <location>
        <begin position="153"/>
        <end position="176"/>
    </location>
</feature>
<feature type="transmembrane region" description="Helical" evidence="2">
    <location>
        <begin position="27"/>
        <end position="52"/>
    </location>
</feature>
<evidence type="ECO:0000256" key="2">
    <source>
        <dbReference type="SAM" id="Phobius"/>
    </source>
</evidence>
<evidence type="ECO:0000256" key="1">
    <source>
        <dbReference type="SAM" id="MobiDB-lite"/>
    </source>
</evidence>
<reference evidence="3 4" key="1">
    <citation type="journal article" date="2019" name="Int. J. Syst. Evol. Microbiol.">
        <title>The Global Catalogue of Microorganisms (GCM) 10K type strain sequencing project: providing services to taxonomists for standard genome sequencing and annotation.</title>
        <authorList>
            <consortium name="The Broad Institute Genomics Platform"/>
            <consortium name="The Broad Institute Genome Sequencing Center for Infectious Disease"/>
            <person name="Wu L."/>
            <person name="Ma J."/>
        </authorList>
    </citation>
    <scope>NUCLEOTIDE SEQUENCE [LARGE SCALE GENOMIC DNA]</scope>
    <source>
        <strain evidence="3 4">JCM 16002</strain>
    </source>
</reference>
<dbReference type="RefSeq" id="WP_241730712.1">
    <property type="nucleotide sequence ID" value="NZ_BAAAQG010000003.1"/>
</dbReference>
<feature type="region of interest" description="Disordered" evidence="1">
    <location>
        <begin position="1"/>
        <end position="20"/>
    </location>
</feature>